<gene>
    <name evidence="2" type="ORF">AVDCRST_MAG65-1754</name>
</gene>
<keyword evidence="2" id="KW-0808">Transferase</keyword>
<protein>
    <submittedName>
        <fullName evidence="2">tRNA/rRNA methyltransferase SpoU</fullName>
    </submittedName>
</protein>
<feature type="compositionally biased region" description="Basic and acidic residues" evidence="1">
    <location>
        <begin position="66"/>
        <end position="78"/>
    </location>
</feature>
<keyword evidence="2" id="KW-0489">Methyltransferase</keyword>
<name>A0A6J4S8Z4_9ACTN</name>
<dbReference type="GO" id="GO:0032259">
    <property type="term" value="P:methylation"/>
    <property type="evidence" value="ECO:0007669"/>
    <property type="project" value="UniProtKB-KW"/>
</dbReference>
<sequence length="218" mass="23703">AARSRFRASAADRRGPSPATVAAGSAPRPRAARARGLAQRRRSLPLLARGGDRRRARPAPAPVPRGGRELASRLEHRSGGAQRQRLPRRRRPHRRPPQVEPPRRDGHRALPARLRTPGPRVAFGVGRVGGPARPRRRQPARQRRHRRVRPAAALPAAVRPGGARALGRGALTVHGGHGHPPVRLHALHQCRGRVGGGDARVDPPSCRARRIASIPREL</sequence>
<feature type="non-terminal residue" evidence="2">
    <location>
        <position position="218"/>
    </location>
</feature>
<reference evidence="2" key="1">
    <citation type="submission" date="2020-02" db="EMBL/GenBank/DDBJ databases">
        <authorList>
            <person name="Meier V. D."/>
        </authorList>
    </citation>
    <scope>NUCLEOTIDE SEQUENCE</scope>
    <source>
        <strain evidence="2">AVDCRST_MAG65</strain>
    </source>
</reference>
<organism evidence="2">
    <name type="scientific">uncultured Solirubrobacteraceae bacterium</name>
    <dbReference type="NCBI Taxonomy" id="1162706"/>
    <lineage>
        <taxon>Bacteria</taxon>
        <taxon>Bacillati</taxon>
        <taxon>Actinomycetota</taxon>
        <taxon>Thermoleophilia</taxon>
        <taxon>Solirubrobacterales</taxon>
        <taxon>Solirubrobacteraceae</taxon>
        <taxon>environmental samples</taxon>
    </lineage>
</organism>
<feature type="region of interest" description="Disordered" evidence="1">
    <location>
        <begin position="1"/>
        <end position="150"/>
    </location>
</feature>
<feature type="compositionally biased region" description="Basic residues" evidence="1">
    <location>
        <begin position="30"/>
        <end position="43"/>
    </location>
</feature>
<proteinExistence type="predicted"/>
<evidence type="ECO:0000313" key="2">
    <source>
        <dbReference type="EMBL" id="CAA9486357.1"/>
    </source>
</evidence>
<dbReference type="AlphaFoldDB" id="A0A6J4S8Z4"/>
<feature type="compositionally biased region" description="Basic residues" evidence="1">
    <location>
        <begin position="85"/>
        <end position="96"/>
    </location>
</feature>
<dbReference type="EMBL" id="CADCVL010000316">
    <property type="protein sequence ID" value="CAA9486357.1"/>
    <property type="molecule type" value="Genomic_DNA"/>
</dbReference>
<accession>A0A6J4S8Z4</accession>
<dbReference type="GO" id="GO:0008168">
    <property type="term" value="F:methyltransferase activity"/>
    <property type="evidence" value="ECO:0007669"/>
    <property type="project" value="UniProtKB-KW"/>
</dbReference>
<feature type="non-terminal residue" evidence="2">
    <location>
        <position position="1"/>
    </location>
</feature>
<evidence type="ECO:0000256" key="1">
    <source>
        <dbReference type="SAM" id="MobiDB-lite"/>
    </source>
</evidence>
<feature type="compositionally biased region" description="Basic residues" evidence="1">
    <location>
        <begin position="133"/>
        <end position="149"/>
    </location>
</feature>